<feature type="transmembrane region" description="Helical" evidence="6">
    <location>
        <begin position="6"/>
        <end position="23"/>
    </location>
</feature>
<keyword evidence="3 6" id="KW-0812">Transmembrane</keyword>
<dbReference type="InterPro" id="IPR025383">
    <property type="entry name" value="MrpA_C/MbhD"/>
</dbReference>
<dbReference type="RefSeq" id="WP_063776154.1">
    <property type="nucleotide sequence ID" value="NZ_QVFV01000001.1"/>
</dbReference>
<keyword evidence="4 6" id="KW-1133">Transmembrane helix</keyword>
<evidence type="ECO:0000256" key="5">
    <source>
        <dbReference type="ARBA" id="ARBA00023136"/>
    </source>
</evidence>
<reference evidence="8 9" key="1">
    <citation type="submission" date="2018-11" db="EMBL/GenBank/DDBJ databases">
        <title>Whole genome sequencing of an environmental sample.</title>
        <authorList>
            <person name="Sarangi A.N."/>
            <person name="Singh D."/>
            <person name="Tripathy S."/>
        </authorList>
    </citation>
    <scope>NUCLEOTIDE SEQUENCE [LARGE SCALE GENOMIC DNA]</scope>
    <source>
        <strain evidence="8 9">Lakshadweep</strain>
    </source>
</reference>
<dbReference type="EMBL" id="QVFV01000001">
    <property type="protein sequence ID" value="RZM82278.1"/>
    <property type="molecule type" value="Genomic_DNA"/>
</dbReference>
<evidence type="ECO:0000313" key="9">
    <source>
        <dbReference type="Proteomes" id="UP000292459"/>
    </source>
</evidence>
<evidence type="ECO:0000313" key="8">
    <source>
        <dbReference type="EMBL" id="RZM82278.1"/>
    </source>
</evidence>
<keyword evidence="9" id="KW-1185">Reference proteome</keyword>
<proteinExistence type="predicted"/>
<dbReference type="GO" id="GO:0005886">
    <property type="term" value="C:plasma membrane"/>
    <property type="evidence" value="ECO:0007669"/>
    <property type="project" value="UniProtKB-SubCell"/>
</dbReference>
<dbReference type="Pfam" id="PF13244">
    <property type="entry name" value="MbhD"/>
    <property type="match status" value="1"/>
</dbReference>
<dbReference type="AlphaFoldDB" id="A0A4Q7EH13"/>
<accession>A0A4Q7EH13</accession>
<organism evidence="8 9">
    <name type="scientific">Leptolyngbya iicbica LK</name>
    <dbReference type="NCBI Taxonomy" id="2294035"/>
    <lineage>
        <taxon>Bacteria</taxon>
        <taxon>Bacillati</taxon>
        <taxon>Cyanobacteriota</taxon>
        <taxon>Cyanophyceae</taxon>
        <taxon>Leptolyngbyales</taxon>
        <taxon>Leptolyngbyaceae</taxon>
        <taxon>Leptolyngbya group</taxon>
        <taxon>Leptolyngbya</taxon>
        <taxon>Leptolyngbya iicbica</taxon>
    </lineage>
</organism>
<feature type="domain" description="MrpA C-terminal/MbhD" evidence="7">
    <location>
        <begin position="12"/>
        <end position="75"/>
    </location>
</feature>
<evidence type="ECO:0000259" key="7">
    <source>
        <dbReference type="Pfam" id="PF13244"/>
    </source>
</evidence>
<evidence type="ECO:0000256" key="3">
    <source>
        <dbReference type="ARBA" id="ARBA00022692"/>
    </source>
</evidence>
<keyword evidence="2" id="KW-1003">Cell membrane</keyword>
<feature type="transmembrane region" description="Helical" evidence="6">
    <location>
        <begin position="54"/>
        <end position="72"/>
    </location>
</feature>
<feature type="transmembrane region" description="Helical" evidence="6">
    <location>
        <begin position="30"/>
        <end position="48"/>
    </location>
</feature>
<evidence type="ECO:0000256" key="2">
    <source>
        <dbReference type="ARBA" id="ARBA00022475"/>
    </source>
</evidence>
<dbReference type="NCBIfam" id="NF005628">
    <property type="entry name" value="PRK07377.1-4"/>
    <property type="match status" value="1"/>
</dbReference>
<evidence type="ECO:0000256" key="4">
    <source>
        <dbReference type="ARBA" id="ARBA00022989"/>
    </source>
</evidence>
<comment type="caution">
    <text evidence="8">The sequence shown here is derived from an EMBL/GenBank/DDBJ whole genome shotgun (WGS) entry which is preliminary data.</text>
</comment>
<name>A0A4Q7EH13_9CYAN</name>
<sequence length="212" mass="22533">MLENLDVVAIAALLPITACMLVTQVNPYHALIIRGIVGAVAALVYALFGAADVALTEALVGTMLSITLYAIAVRSSMSLRLGTLAPALPNPDAVSAPLTQQLFPALRQALKKHHLRLEVLPYTSAQALQLALENKEIHAVCLPAAQLDPGETTDDLTAPYVLNIRLPRLYEILGAALPPEIAAVNFSRALRLMPAEPPSPDSQLQNALEGQP</sequence>
<evidence type="ECO:0000256" key="1">
    <source>
        <dbReference type="ARBA" id="ARBA00004651"/>
    </source>
</evidence>
<dbReference type="Proteomes" id="UP000292459">
    <property type="component" value="Unassembled WGS sequence"/>
</dbReference>
<dbReference type="NCBIfam" id="NF005630">
    <property type="entry name" value="PRK07377.1-6"/>
    <property type="match status" value="1"/>
</dbReference>
<evidence type="ECO:0000256" key="6">
    <source>
        <dbReference type="SAM" id="Phobius"/>
    </source>
</evidence>
<comment type="subcellular location">
    <subcellularLocation>
        <location evidence="1">Cell membrane</location>
        <topology evidence="1">Multi-pass membrane protein</topology>
    </subcellularLocation>
</comment>
<gene>
    <name evidence="8" type="ORF">DYY88_03230</name>
</gene>
<dbReference type="OrthoDB" id="467332at2"/>
<protein>
    <submittedName>
        <fullName evidence="8">DUF4040 domain-containing protein</fullName>
    </submittedName>
</protein>
<keyword evidence="5 6" id="KW-0472">Membrane</keyword>